<accession>A0A135S9C2</accession>
<evidence type="ECO:0000256" key="1">
    <source>
        <dbReference type="SAM" id="MobiDB-lite"/>
    </source>
</evidence>
<gene>
    <name evidence="2" type="ORF">CNYM01_14306</name>
</gene>
<comment type="caution">
    <text evidence="2">The sequence shown here is derived from an EMBL/GenBank/DDBJ whole genome shotgun (WGS) entry which is preliminary data.</text>
</comment>
<reference evidence="2 3" key="1">
    <citation type="submission" date="2014-02" db="EMBL/GenBank/DDBJ databases">
        <title>The genome sequence of Colletotrichum nymphaeae SA-01.</title>
        <authorList>
            <person name="Baroncelli R."/>
            <person name="Thon M.R."/>
        </authorList>
    </citation>
    <scope>NUCLEOTIDE SEQUENCE [LARGE SCALE GENOMIC DNA]</scope>
    <source>
        <strain evidence="2 3">SA-01</strain>
    </source>
</reference>
<evidence type="ECO:0000313" key="3">
    <source>
        <dbReference type="Proteomes" id="UP000070054"/>
    </source>
</evidence>
<dbReference type="AlphaFoldDB" id="A0A135S9C2"/>
<keyword evidence="3" id="KW-1185">Reference proteome</keyword>
<dbReference type="EMBL" id="JEMN01001579">
    <property type="protein sequence ID" value="KXH32508.1"/>
    <property type="molecule type" value="Genomic_DNA"/>
</dbReference>
<feature type="region of interest" description="Disordered" evidence="1">
    <location>
        <begin position="38"/>
        <end position="66"/>
    </location>
</feature>
<sequence>MHAVQTKEVRAVALRQNPTKLVADTITLIGNIEIAQRKAHQSRRSPFGSASPAGARLALPPTFSPV</sequence>
<evidence type="ECO:0000313" key="2">
    <source>
        <dbReference type="EMBL" id="KXH32508.1"/>
    </source>
</evidence>
<name>A0A135S9C2_9PEZI</name>
<dbReference type="Proteomes" id="UP000070054">
    <property type="component" value="Unassembled WGS sequence"/>
</dbReference>
<organism evidence="2 3">
    <name type="scientific">Colletotrichum nymphaeae SA-01</name>
    <dbReference type="NCBI Taxonomy" id="1460502"/>
    <lineage>
        <taxon>Eukaryota</taxon>
        <taxon>Fungi</taxon>
        <taxon>Dikarya</taxon>
        <taxon>Ascomycota</taxon>
        <taxon>Pezizomycotina</taxon>
        <taxon>Sordariomycetes</taxon>
        <taxon>Hypocreomycetidae</taxon>
        <taxon>Glomerellales</taxon>
        <taxon>Glomerellaceae</taxon>
        <taxon>Colletotrichum</taxon>
        <taxon>Colletotrichum acutatum species complex</taxon>
    </lineage>
</organism>
<protein>
    <submittedName>
        <fullName evidence="2">Uncharacterized protein</fullName>
    </submittedName>
</protein>
<proteinExistence type="predicted"/>